<dbReference type="EMBL" id="ALBS01000048">
    <property type="protein sequence ID" value="EJT51724.1"/>
    <property type="molecule type" value="Genomic_DNA"/>
</dbReference>
<reference evidence="2 3" key="1">
    <citation type="journal article" date="2012" name="Eukaryot. Cell">
        <title>Draft genome sequence of CBS 2479, the standard type strain of Trichosporon asahii.</title>
        <authorList>
            <person name="Yang R.Y."/>
            <person name="Li H.T."/>
            <person name="Zhu H."/>
            <person name="Zhou G.P."/>
            <person name="Wang M."/>
            <person name="Wang L."/>
        </authorList>
    </citation>
    <scope>NUCLEOTIDE SEQUENCE [LARGE SCALE GENOMIC DNA]</scope>
    <source>
        <strain evidence="3">ATCC 90039 / CBS 2479 / JCM 2466 / KCTC 7840 / NCYC 2677 / UAMH 7654</strain>
    </source>
</reference>
<dbReference type="Proteomes" id="UP000002748">
    <property type="component" value="Unassembled WGS sequence"/>
</dbReference>
<feature type="compositionally biased region" description="Polar residues" evidence="1">
    <location>
        <begin position="85"/>
        <end position="101"/>
    </location>
</feature>
<dbReference type="HOGENOM" id="CLU_1961132_0_0_1"/>
<name>J6F3Z8_TRIAS</name>
<dbReference type="KEGG" id="tasa:A1Q1_07136"/>
<proteinExistence type="predicted"/>
<feature type="region of interest" description="Disordered" evidence="1">
    <location>
        <begin position="30"/>
        <end position="56"/>
    </location>
</feature>
<dbReference type="GeneID" id="25990648"/>
<organism evidence="2 3">
    <name type="scientific">Trichosporon asahii var. asahii (strain ATCC 90039 / CBS 2479 / JCM 2466 / KCTC 7840 / NBRC 103889/ NCYC 2677 / UAMH 7654)</name>
    <name type="common">Yeast</name>
    <dbReference type="NCBI Taxonomy" id="1186058"/>
    <lineage>
        <taxon>Eukaryota</taxon>
        <taxon>Fungi</taxon>
        <taxon>Dikarya</taxon>
        <taxon>Basidiomycota</taxon>
        <taxon>Agaricomycotina</taxon>
        <taxon>Tremellomycetes</taxon>
        <taxon>Trichosporonales</taxon>
        <taxon>Trichosporonaceae</taxon>
        <taxon>Trichosporon</taxon>
    </lineage>
</organism>
<gene>
    <name evidence="2" type="ORF">A1Q1_07136</name>
</gene>
<evidence type="ECO:0000313" key="3">
    <source>
        <dbReference type="Proteomes" id="UP000002748"/>
    </source>
</evidence>
<feature type="region of interest" description="Disordered" evidence="1">
    <location>
        <begin position="79"/>
        <end position="129"/>
    </location>
</feature>
<dbReference type="VEuPathDB" id="FungiDB:A1Q1_07136"/>
<accession>J6F3Z8</accession>
<evidence type="ECO:0000256" key="1">
    <source>
        <dbReference type="SAM" id="MobiDB-lite"/>
    </source>
</evidence>
<evidence type="ECO:0000313" key="2">
    <source>
        <dbReference type="EMBL" id="EJT51724.1"/>
    </source>
</evidence>
<dbReference type="RefSeq" id="XP_014182860.1">
    <property type="nucleotide sequence ID" value="XM_014327385.1"/>
</dbReference>
<protein>
    <submittedName>
        <fullName evidence="2">Uncharacterized protein</fullName>
    </submittedName>
</protein>
<dbReference type="AlphaFoldDB" id="J6F3Z8"/>
<sequence>MPHKGKEQARAGMTCMTACQANVSSLPASRAWPNEVQPTRGINGASERPNTPSAEFSAEFISKTLDAQPPPRTQVAQVQVGHGAASTSAIVSGLPSLQRTTKPGVKQAQAGPPGPPQPFADPHTSRVRT</sequence>
<comment type="caution">
    <text evidence="2">The sequence shown here is derived from an EMBL/GenBank/DDBJ whole genome shotgun (WGS) entry which is preliminary data.</text>
</comment>